<gene>
    <name evidence="3" type="ORF">AAE3_LOCUS180</name>
</gene>
<dbReference type="InterPro" id="IPR024752">
    <property type="entry name" value="Myb/SANT-like_dom"/>
</dbReference>
<accession>A0A8S0WIX0</accession>
<feature type="domain" description="Myb/SANT-like" evidence="2">
    <location>
        <begin position="7"/>
        <end position="102"/>
    </location>
</feature>
<protein>
    <recommendedName>
        <fullName evidence="2">Myb/SANT-like domain-containing protein</fullName>
    </recommendedName>
</protein>
<evidence type="ECO:0000313" key="3">
    <source>
        <dbReference type="EMBL" id="CAA7257319.1"/>
    </source>
</evidence>
<evidence type="ECO:0000313" key="4">
    <source>
        <dbReference type="Proteomes" id="UP000467700"/>
    </source>
</evidence>
<dbReference type="OrthoDB" id="3186724at2759"/>
<name>A0A8S0WIX0_CYCAE</name>
<organism evidence="3 4">
    <name type="scientific">Cyclocybe aegerita</name>
    <name type="common">Black poplar mushroom</name>
    <name type="synonym">Agrocybe aegerita</name>
    <dbReference type="NCBI Taxonomy" id="1973307"/>
    <lineage>
        <taxon>Eukaryota</taxon>
        <taxon>Fungi</taxon>
        <taxon>Dikarya</taxon>
        <taxon>Basidiomycota</taxon>
        <taxon>Agaricomycotina</taxon>
        <taxon>Agaricomycetes</taxon>
        <taxon>Agaricomycetidae</taxon>
        <taxon>Agaricales</taxon>
        <taxon>Agaricineae</taxon>
        <taxon>Bolbitiaceae</taxon>
        <taxon>Cyclocybe</taxon>
    </lineage>
</organism>
<sequence length="139" mass="15570">MSNTLNWSLPKEKALVSFFHNNCTEVEDNGSFKGPEFARAVKHVHKQCSGSMKDVKSIQNKWQSLCKTLCVVVTIMGVSGFHWNDENGVNIDASTALIWKEYIKVHTKAKPFHNHRWASTATTSKQSQAADDNNTSDSD</sequence>
<dbReference type="EMBL" id="CACVBS010000001">
    <property type="protein sequence ID" value="CAA7257319.1"/>
    <property type="molecule type" value="Genomic_DNA"/>
</dbReference>
<keyword evidence="4" id="KW-1185">Reference proteome</keyword>
<feature type="compositionally biased region" description="Polar residues" evidence="1">
    <location>
        <begin position="117"/>
        <end position="139"/>
    </location>
</feature>
<evidence type="ECO:0000256" key="1">
    <source>
        <dbReference type="SAM" id="MobiDB-lite"/>
    </source>
</evidence>
<proteinExistence type="predicted"/>
<dbReference type="AlphaFoldDB" id="A0A8S0WIX0"/>
<reference evidence="3 4" key="1">
    <citation type="submission" date="2020-01" db="EMBL/GenBank/DDBJ databases">
        <authorList>
            <person name="Gupta K D."/>
        </authorList>
    </citation>
    <scope>NUCLEOTIDE SEQUENCE [LARGE SCALE GENOMIC DNA]</scope>
</reference>
<feature type="region of interest" description="Disordered" evidence="1">
    <location>
        <begin position="116"/>
        <end position="139"/>
    </location>
</feature>
<comment type="caution">
    <text evidence="3">The sequence shown here is derived from an EMBL/GenBank/DDBJ whole genome shotgun (WGS) entry which is preliminary data.</text>
</comment>
<dbReference type="Proteomes" id="UP000467700">
    <property type="component" value="Unassembled WGS sequence"/>
</dbReference>
<dbReference type="Pfam" id="PF12776">
    <property type="entry name" value="Myb_DNA-bind_3"/>
    <property type="match status" value="1"/>
</dbReference>
<evidence type="ECO:0000259" key="2">
    <source>
        <dbReference type="Pfam" id="PF12776"/>
    </source>
</evidence>